<comment type="subcellular location">
    <subcellularLocation>
        <location evidence="1">Membrane</location>
    </subcellularLocation>
</comment>
<keyword evidence="3" id="KW-0812">Transmembrane</keyword>
<feature type="domain" description="Beta-lactamase-related" evidence="4">
    <location>
        <begin position="70"/>
        <end position="378"/>
    </location>
</feature>
<dbReference type="Gene3D" id="3.40.710.10">
    <property type="entry name" value="DD-peptidase/beta-lactamase superfamily"/>
    <property type="match status" value="1"/>
</dbReference>
<dbReference type="PANTHER" id="PTHR46825">
    <property type="entry name" value="D-ALANYL-D-ALANINE-CARBOXYPEPTIDASE/ENDOPEPTIDASE AMPH"/>
    <property type="match status" value="1"/>
</dbReference>
<keyword evidence="2 3" id="KW-0472">Membrane</keyword>
<proteinExistence type="predicted"/>
<keyword evidence="6" id="KW-1185">Reference proteome</keyword>
<organism evidence="5 6">
    <name type="scientific">Flavobacterium psychrotolerans</name>
    <dbReference type="NCBI Taxonomy" id="2169410"/>
    <lineage>
        <taxon>Bacteria</taxon>
        <taxon>Pseudomonadati</taxon>
        <taxon>Bacteroidota</taxon>
        <taxon>Flavobacteriia</taxon>
        <taxon>Flavobacteriales</taxon>
        <taxon>Flavobacteriaceae</taxon>
        <taxon>Flavobacterium</taxon>
    </lineage>
</organism>
<dbReference type="RefSeq" id="WP_116724208.1">
    <property type="nucleotide sequence ID" value="NZ_QCZI01000004.1"/>
</dbReference>
<evidence type="ECO:0000256" key="3">
    <source>
        <dbReference type="SAM" id="Phobius"/>
    </source>
</evidence>
<sequence>MTSKISFLYINLFLLIILFLACSNHKKTDGSDSNDYELSENSLPMMKPSNLDYPRLDANFINAKRASIDRFCQKYWKNEANNLSFLVAKNGEIIYERYQGIANRRKNISIEKDTPMHIASVSKVLTATAILLLIDNGKIDLDQKVNTILKGFPYPKITVKNLLSHRSGLRNYAYFTEDKGVWDRKKTLTNQDILNLFTQKNIKLESPTDTRFCYCNTNYAMLALVIEKITGLNYREAMQQMIFKPLGMNNTYVFDLEKDRKTATPSYKASNMELALDYLDAVYGDKNIYSTPRDLLKFDLARNAPTFLNPKLRSQVYQGYSNERKGTKNYGLGIRMVEWETGQKFYFHNGWWHGNTSSYIPLSKDNVTIIALSNKFNKNIYAFKKLAPLFGDYPFKLEAGEKEE</sequence>
<dbReference type="GO" id="GO:0016020">
    <property type="term" value="C:membrane"/>
    <property type="evidence" value="ECO:0007669"/>
    <property type="project" value="UniProtKB-SubCell"/>
</dbReference>
<evidence type="ECO:0000259" key="4">
    <source>
        <dbReference type="Pfam" id="PF00144"/>
    </source>
</evidence>
<dbReference type="EMBL" id="QCZI01000004">
    <property type="protein sequence ID" value="PWA06205.1"/>
    <property type="molecule type" value="Genomic_DNA"/>
</dbReference>
<dbReference type="Pfam" id="PF00144">
    <property type="entry name" value="Beta-lactamase"/>
    <property type="match status" value="1"/>
</dbReference>
<comment type="caution">
    <text evidence="5">The sequence shown here is derived from an EMBL/GenBank/DDBJ whole genome shotgun (WGS) entry which is preliminary data.</text>
</comment>
<dbReference type="OrthoDB" id="9793489at2"/>
<gene>
    <name evidence="5" type="ORF">DB895_04720</name>
</gene>
<dbReference type="AlphaFoldDB" id="A0A2U1JMH7"/>
<dbReference type="SUPFAM" id="SSF56601">
    <property type="entry name" value="beta-lactamase/transpeptidase-like"/>
    <property type="match status" value="1"/>
</dbReference>
<evidence type="ECO:0000256" key="2">
    <source>
        <dbReference type="ARBA" id="ARBA00023136"/>
    </source>
</evidence>
<name>A0A2U1JMH7_9FLAO</name>
<feature type="transmembrane region" description="Helical" evidence="3">
    <location>
        <begin position="6"/>
        <end position="23"/>
    </location>
</feature>
<protein>
    <submittedName>
        <fullName evidence="5">Penicillin-binding protein</fullName>
    </submittedName>
</protein>
<evidence type="ECO:0000313" key="5">
    <source>
        <dbReference type="EMBL" id="PWA06205.1"/>
    </source>
</evidence>
<dbReference type="PROSITE" id="PS51257">
    <property type="entry name" value="PROKAR_LIPOPROTEIN"/>
    <property type="match status" value="1"/>
</dbReference>
<evidence type="ECO:0000256" key="1">
    <source>
        <dbReference type="ARBA" id="ARBA00004370"/>
    </source>
</evidence>
<reference evidence="5 6" key="1">
    <citation type="submission" date="2018-04" db="EMBL/GenBank/DDBJ databases">
        <title>Flavobacterium sp. nov., isolated from glacier ice.</title>
        <authorList>
            <person name="Liu Q."/>
            <person name="Xin Y.-H."/>
        </authorList>
    </citation>
    <scope>NUCLEOTIDE SEQUENCE [LARGE SCALE GENOMIC DNA]</scope>
    <source>
        <strain evidence="5 6">RB1R5</strain>
    </source>
</reference>
<dbReference type="Proteomes" id="UP000245449">
    <property type="component" value="Unassembled WGS sequence"/>
</dbReference>
<evidence type="ECO:0000313" key="6">
    <source>
        <dbReference type="Proteomes" id="UP000245449"/>
    </source>
</evidence>
<dbReference type="InterPro" id="IPR012338">
    <property type="entry name" value="Beta-lactam/transpept-like"/>
</dbReference>
<dbReference type="InterPro" id="IPR050491">
    <property type="entry name" value="AmpC-like"/>
</dbReference>
<keyword evidence="3" id="KW-1133">Transmembrane helix</keyword>
<accession>A0A2U1JMH7</accession>
<dbReference type="InterPro" id="IPR001466">
    <property type="entry name" value="Beta-lactam-related"/>
</dbReference>
<dbReference type="PANTHER" id="PTHR46825:SF11">
    <property type="entry name" value="PENICILLIN-BINDING PROTEIN 4"/>
    <property type="match status" value="1"/>
</dbReference>